<dbReference type="InterPro" id="IPR015797">
    <property type="entry name" value="NUDIX_hydrolase-like_dom_sf"/>
</dbReference>
<dbReference type="Proteomes" id="UP000324497">
    <property type="component" value="Chromosome"/>
</dbReference>
<proteinExistence type="predicted"/>
<dbReference type="PANTHER" id="PTHR43736:SF4">
    <property type="entry name" value="SLR1690 PROTEIN"/>
    <property type="match status" value="1"/>
</dbReference>
<dbReference type="Pfam" id="PF00293">
    <property type="entry name" value="NUDIX"/>
    <property type="match status" value="1"/>
</dbReference>
<evidence type="ECO:0000259" key="2">
    <source>
        <dbReference type="Pfam" id="PF21906"/>
    </source>
</evidence>
<dbReference type="AlphaFoldDB" id="A0A3Q8CC95"/>
<keyword evidence="4" id="KW-1185">Reference proteome</keyword>
<evidence type="ECO:0000313" key="3">
    <source>
        <dbReference type="EMBL" id="AUJ31886.1"/>
    </source>
</evidence>
<dbReference type="SUPFAM" id="SSF46785">
    <property type="entry name" value="Winged helix' DNA-binding domain"/>
    <property type="match status" value="1"/>
</dbReference>
<evidence type="ECO:0000313" key="4">
    <source>
        <dbReference type="Proteomes" id="UP000324497"/>
    </source>
</evidence>
<dbReference type="SUPFAM" id="SSF55811">
    <property type="entry name" value="Nudix"/>
    <property type="match status" value="1"/>
</dbReference>
<dbReference type="Gene3D" id="3.90.79.10">
    <property type="entry name" value="Nucleoside Triphosphate Pyrophosphohydrolase"/>
    <property type="match status" value="1"/>
</dbReference>
<evidence type="ECO:0000259" key="1">
    <source>
        <dbReference type="Pfam" id="PF00293"/>
    </source>
</evidence>
<dbReference type="PANTHER" id="PTHR43736">
    <property type="entry name" value="ADP-RIBOSE PYROPHOSPHATASE"/>
    <property type="match status" value="1"/>
</dbReference>
<dbReference type="InterPro" id="IPR000086">
    <property type="entry name" value="NUDIX_hydrolase_dom"/>
</dbReference>
<dbReference type="InterPro" id="IPR036388">
    <property type="entry name" value="WH-like_DNA-bd_sf"/>
</dbReference>
<feature type="domain" description="NrtR DNA-binding winged helix" evidence="2">
    <location>
        <begin position="201"/>
        <end position="261"/>
    </location>
</feature>
<dbReference type="EMBL" id="CP018180">
    <property type="protein sequence ID" value="AUJ31886.1"/>
    <property type="molecule type" value="Genomic_DNA"/>
</dbReference>
<dbReference type="KEGG" id="lng:BSQ50_04515"/>
<organism evidence="3 4">
    <name type="scientific">Liquorilactobacillus nagelii</name>
    <dbReference type="NCBI Taxonomy" id="82688"/>
    <lineage>
        <taxon>Bacteria</taxon>
        <taxon>Bacillati</taxon>
        <taxon>Bacillota</taxon>
        <taxon>Bacilli</taxon>
        <taxon>Lactobacillales</taxon>
        <taxon>Lactobacillaceae</taxon>
        <taxon>Liquorilactobacillus</taxon>
    </lineage>
</organism>
<feature type="domain" description="Nudix hydrolase" evidence="1">
    <location>
        <begin position="26"/>
        <end position="133"/>
    </location>
</feature>
<reference evidence="3 4" key="1">
    <citation type="submission" date="2016-11" db="EMBL/GenBank/DDBJ databases">
        <title>Interaction between Lactobacillus species and yeast in water kefir.</title>
        <authorList>
            <person name="Behr J."/>
            <person name="Xu D."/>
            <person name="Vogel R.F."/>
        </authorList>
    </citation>
    <scope>NUCLEOTIDE SEQUENCE [LARGE SCALE GENOMIC DNA]</scope>
    <source>
        <strain evidence="3 4">TMW 1.1827</strain>
    </source>
</reference>
<dbReference type="CDD" id="cd18873">
    <property type="entry name" value="NUDIX_NadM_like"/>
    <property type="match status" value="1"/>
</dbReference>
<dbReference type="InterPro" id="IPR054105">
    <property type="entry name" value="WHD_NrtR"/>
</dbReference>
<dbReference type="Pfam" id="PF21906">
    <property type="entry name" value="WHD_NrtR"/>
    <property type="match status" value="1"/>
</dbReference>
<name>A0A3Q8CC95_9LACO</name>
<accession>A0A3Q8CC95</accession>
<gene>
    <name evidence="3" type="ORF">BSQ50_04515</name>
</gene>
<dbReference type="InterPro" id="IPR036390">
    <property type="entry name" value="WH_DNA-bd_sf"/>
</dbReference>
<sequence length="267" mass="30917">MNLQNEDRWLEVRTNIDQPEITIANIIWCFDREKQTVNVLLIKRADFPYENYWSLPETYLREKESADQAALRLVSEKIGLELPGSYTEQLATFTNPLRSVAKKRQISLAYMTFLPDMPVLNPGAGAVAAKWFGLGVDAQHDYLFTGEQLSFALSKLQSEHNFYQTLRTNHHFGHLAFDHEWLLQAACQRIKNKLDYQPNVLHILGDTFTLKSVRIVYAVFLKISVADINNSNFRKTHQQFFEDIGLAENHGPGRPAYLYRLKKLENR</sequence>
<dbReference type="Gene3D" id="1.10.10.10">
    <property type="entry name" value="Winged helix-like DNA-binding domain superfamily/Winged helix DNA-binding domain"/>
    <property type="match status" value="1"/>
</dbReference>
<protein>
    <submittedName>
        <fullName evidence="3">ADP-ribose pyrophosphatase</fullName>
    </submittedName>
</protein>